<keyword evidence="1" id="KW-0472">Membrane</keyword>
<keyword evidence="1" id="KW-1133">Transmembrane helix</keyword>
<keyword evidence="1" id="KW-0812">Transmembrane</keyword>
<gene>
    <name evidence="2" type="ORF">KCMC57_32990</name>
</gene>
<organism evidence="2">
    <name type="scientific">Kitasatospora sp. CMC57</name>
    <dbReference type="NCBI Taxonomy" id="3231513"/>
    <lineage>
        <taxon>Bacteria</taxon>
        <taxon>Bacillati</taxon>
        <taxon>Actinomycetota</taxon>
        <taxon>Actinomycetes</taxon>
        <taxon>Kitasatosporales</taxon>
        <taxon>Streptomycetaceae</taxon>
        <taxon>Kitasatospora</taxon>
    </lineage>
</organism>
<evidence type="ECO:0000256" key="1">
    <source>
        <dbReference type="SAM" id="Phobius"/>
    </source>
</evidence>
<feature type="transmembrane region" description="Helical" evidence="1">
    <location>
        <begin position="37"/>
        <end position="55"/>
    </location>
</feature>
<reference evidence="2" key="1">
    <citation type="submission" date="2024-07" db="EMBL/GenBank/DDBJ databases">
        <title>Complete genome sequences of cellulolytic bacteria, Kitasatospora sp. CMC57 and Streptomyces sp. CMC78, isolated from Japanese agricultural soil.</title>
        <authorList>
            <person name="Hashimoto T."/>
            <person name="Ito M."/>
            <person name="Iwamoto M."/>
            <person name="Fukahori D."/>
            <person name="Shoda T."/>
            <person name="Sakoda M."/>
            <person name="Morohoshi T."/>
            <person name="Mitsuboshi M."/>
            <person name="Nishizawa T."/>
        </authorList>
    </citation>
    <scope>NUCLEOTIDE SEQUENCE</scope>
    <source>
        <strain evidence="2">CMC57</strain>
    </source>
</reference>
<name>A0AB33JZP5_9ACTN</name>
<accession>A0AB33JZP5</accession>
<protein>
    <recommendedName>
        <fullName evidence="3">NfeD-like C-terminal domain-containing protein</fullName>
    </recommendedName>
</protein>
<dbReference type="EMBL" id="AP035881">
    <property type="protein sequence ID" value="BFP46931.1"/>
    <property type="molecule type" value="Genomic_DNA"/>
</dbReference>
<evidence type="ECO:0000313" key="2">
    <source>
        <dbReference type="EMBL" id="BFP46931.1"/>
    </source>
</evidence>
<dbReference type="AlphaFoldDB" id="A0AB33JZP5"/>
<sequence length="124" mass="12888">MRGAARDDQAHTGCPRLKLARDLAMVDTEPIKISPNIMLAVAGGALLAAALAGFFLSLNSVVIGVLLPLGVFLLLASAFAPRLEGEQRLPGGGSLNLCSVAKPIENAERQITAGDVVEIEELAE</sequence>
<feature type="transmembrane region" description="Helical" evidence="1">
    <location>
        <begin position="61"/>
        <end position="80"/>
    </location>
</feature>
<evidence type="ECO:0008006" key="3">
    <source>
        <dbReference type="Google" id="ProtNLM"/>
    </source>
</evidence>
<proteinExistence type="predicted"/>